<dbReference type="EMBL" id="AP023439">
    <property type="protein sequence ID" value="BCL22715.1"/>
    <property type="molecule type" value="Genomic_DNA"/>
</dbReference>
<proteinExistence type="predicted"/>
<protein>
    <submittedName>
        <fullName evidence="1">Uncharacterized protein</fullName>
    </submittedName>
</protein>
<gene>
    <name evidence="1" type="ORF">GCM10017668_45580</name>
</gene>
<evidence type="ECO:0000313" key="2">
    <source>
        <dbReference type="Proteomes" id="UP000516373"/>
    </source>
</evidence>
<name>A0A7G1NNJ6_9ACTN</name>
<dbReference type="AlphaFoldDB" id="A0A7G1NNJ6"/>
<dbReference type="Proteomes" id="UP000516373">
    <property type="component" value="Chromosome"/>
</dbReference>
<accession>A0A7G1NNJ6</accession>
<sequence>MPVVLDQGLHLGQRLLQGAPGHVPQHDGGQGAFVLWWQRHVGTGHGNGSWHAQLPVSPCPSERRVSLRRTVSTSLRDYLSTVSTPL</sequence>
<evidence type="ECO:0000313" key="1">
    <source>
        <dbReference type="EMBL" id="BCL22715.1"/>
    </source>
</evidence>
<reference evidence="1 2" key="1">
    <citation type="journal article" date="2014" name="Int. J. Syst. Evol. Microbiol.">
        <title>Complete genome sequence of Corynebacterium casei LMG S-19264T (=DSM 44701T), isolated from a smear-ripened cheese.</title>
        <authorList>
            <consortium name="US DOE Joint Genome Institute (JGI-PGF)"/>
            <person name="Walter F."/>
            <person name="Albersmeier A."/>
            <person name="Kalinowski J."/>
            <person name="Ruckert C."/>
        </authorList>
    </citation>
    <scope>NUCLEOTIDE SEQUENCE [LARGE SCALE GENOMIC DNA]</scope>
    <source>
        <strain evidence="1 2">JCM 4255</strain>
    </source>
</reference>
<organism evidence="1 2">
    <name type="scientific">Streptomyces tuirus</name>
    <dbReference type="NCBI Taxonomy" id="68278"/>
    <lineage>
        <taxon>Bacteria</taxon>
        <taxon>Bacillati</taxon>
        <taxon>Actinomycetota</taxon>
        <taxon>Actinomycetes</taxon>
        <taxon>Kitasatosporales</taxon>
        <taxon>Streptomycetaceae</taxon>
        <taxon>Streptomyces</taxon>
    </lineage>
</organism>
<dbReference type="KEGG" id="stui:GCM10017668_45580"/>